<feature type="transmembrane region" description="Helical" evidence="2">
    <location>
        <begin position="154"/>
        <end position="176"/>
    </location>
</feature>
<organism evidence="3 4">
    <name type="scientific">Rhizoctonia solani</name>
    <dbReference type="NCBI Taxonomy" id="456999"/>
    <lineage>
        <taxon>Eukaryota</taxon>
        <taxon>Fungi</taxon>
        <taxon>Dikarya</taxon>
        <taxon>Basidiomycota</taxon>
        <taxon>Agaricomycotina</taxon>
        <taxon>Agaricomycetes</taxon>
        <taxon>Cantharellales</taxon>
        <taxon>Ceratobasidiaceae</taxon>
        <taxon>Rhizoctonia</taxon>
    </lineage>
</organism>
<keyword evidence="2" id="KW-1133">Transmembrane helix</keyword>
<gene>
    <name evidence="3" type="ORF">RDB_LOCUS128828</name>
</gene>
<comment type="caution">
    <text evidence="3">The sequence shown here is derived from an EMBL/GenBank/DDBJ whole genome shotgun (WGS) entry which is preliminary data.</text>
</comment>
<feature type="transmembrane region" description="Helical" evidence="2">
    <location>
        <begin position="47"/>
        <end position="68"/>
    </location>
</feature>
<keyword evidence="2" id="KW-0812">Transmembrane</keyword>
<evidence type="ECO:0000256" key="2">
    <source>
        <dbReference type="SAM" id="Phobius"/>
    </source>
</evidence>
<evidence type="ECO:0000256" key="1">
    <source>
        <dbReference type="SAM" id="MobiDB-lite"/>
    </source>
</evidence>
<feature type="region of interest" description="Disordered" evidence="1">
    <location>
        <begin position="1"/>
        <end position="22"/>
    </location>
</feature>
<feature type="transmembrane region" description="Helical" evidence="2">
    <location>
        <begin position="115"/>
        <end position="133"/>
    </location>
</feature>
<reference evidence="3" key="1">
    <citation type="submission" date="2021-01" db="EMBL/GenBank/DDBJ databases">
        <authorList>
            <person name="Kaushik A."/>
        </authorList>
    </citation>
    <scope>NUCLEOTIDE SEQUENCE</scope>
    <source>
        <strain evidence="3">AG3-1AP</strain>
    </source>
</reference>
<sequence length="570" mass="63499">MEGPYSKLSHPSPESKTSTFSSTDTLLKDEGSAITQKPSLSAWISTVWSLALHCILSVGITLFVLVYMDQRPTNVTDRVASVQVIGGNVTLPFAPIQSDIVTILSSMIVVQKGVLTAWMAPLCWRAAIFLMERRGLDRRDLKFLVRYRLLIPRTYLASLPTLIISTLLLTGLAAHLSSPILTGSIAWVATNQPIRDLKIDPVRFKELEAGSRTMLPSSYVTDSNVRSWLSQKAWGLISVGWGRDTDKRVHKRISNSVEGLPLNSTIENVTLPYFVIDSIKWVEDISHLPNYTESNYPENLLEQAYDLAIVPDQPKRAVNGVMALIPNYTTPTNWSTHPLVSSTIEDTRLLVFWVGTVNYTNVTQAFPPNTYIQESGNMYYAFAWVAFKAGVGRCKEYQCIVESRFTIRSNGSIELEPHPLTFHALSMVLDISISLVSQNVSIPSSWRDADDYVEAVLVRSYSAAWIALNSDLHRSVLDSGYRPSFPSLVANVDKSRVYAWLGIQLSVTFLGIAFLVLLARKSTFPLIGDTSLTAFYLDTHSLPESESPHSFVSGVMIVEEEDARLRVKVE</sequence>
<evidence type="ECO:0008006" key="5">
    <source>
        <dbReference type="Google" id="ProtNLM"/>
    </source>
</evidence>
<proteinExistence type="predicted"/>
<keyword evidence="2" id="KW-0472">Membrane</keyword>
<feature type="compositionally biased region" description="Polar residues" evidence="1">
    <location>
        <begin position="12"/>
        <end position="22"/>
    </location>
</feature>
<name>A0A8H3D3R5_9AGAM</name>
<dbReference type="AlphaFoldDB" id="A0A8H3D3R5"/>
<dbReference type="OrthoDB" id="3208378at2759"/>
<dbReference type="Proteomes" id="UP000663831">
    <property type="component" value="Unassembled WGS sequence"/>
</dbReference>
<protein>
    <recommendedName>
        <fullName evidence="5">Transmembrane protein</fullName>
    </recommendedName>
</protein>
<feature type="transmembrane region" description="Helical" evidence="2">
    <location>
        <begin position="497"/>
        <end position="518"/>
    </location>
</feature>
<evidence type="ECO:0000313" key="4">
    <source>
        <dbReference type="Proteomes" id="UP000663831"/>
    </source>
</evidence>
<accession>A0A8H3D3R5</accession>
<dbReference type="EMBL" id="CAJMWV010005200">
    <property type="protein sequence ID" value="CAE6509109.1"/>
    <property type="molecule type" value="Genomic_DNA"/>
</dbReference>
<evidence type="ECO:0000313" key="3">
    <source>
        <dbReference type="EMBL" id="CAE6509109.1"/>
    </source>
</evidence>